<dbReference type="Pfam" id="PF18962">
    <property type="entry name" value="Por_Secre_tail"/>
    <property type="match status" value="1"/>
</dbReference>
<comment type="caution">
    <text evidence="4">The sequence shown here is derived from an EMBL/GenBank/DDBJ whole genome shotgun (WGS) entry which is preliminary data.</text>
</comment>
<evidence type="ECO:0000256" key="1">
    <source>
        <dbReference type="ARBA" id="ARBA00022729"/>
    </source>
</evidence>
<dbReference type="RefSeq" id="WP_140001126.1">
    <property type="nucleotide sequence ID" value="NZ_VFJE01000055.1"/>
</dbReference>
<evidence type="ECO:0000256" key="2">
    <source>
        <dbReference type="SAM" id="SignalP"/>
    </source>
</evidence>
<reference evidence="4 5" key="2">
    <citation type="submission" date="2019-06" db="EMBL/GenBank/DDBJ databases">
        <authorList>
            <person name="Seo Y."/>
        </authorList>
    </citation>
    <scope>NUCLEOTIDE SEQUENCE [LARGE SCALE GENOMIC DNA]</scope>
    <source>
        <strain evidence="4 5">MaA-Y11</strain>
    </source>
</reference>
<keyword evidence="5" id="KW-1185">Reference proteome</keyword>
<protein>
    <submittedName>
        <fullName evidence="4">T9SS type A sorting domain-containing protein</fullName>
    </submittedName>
</protein>
<dbReference type="NCBIfam" id="TIGR04183">
    <property type="entry name" value="Por_Secre_tail"/>
    <property type="match status" value="1"/>
</dbReference>
<feature type="signal peptide" evidence="2">
    <location>
        <begin position="1"/>
        <end position="18"/>
    </location>
</feature>
<feature type="chain" id="PRO_5021272552" evidence="2">
    <location>
        <begin position="19"/>
        <end position="186"/>
    </location>
</feature>
<reference evidence="4 5" key="1">
    <citation type="submission" date="2019-06" db="EMBL/GenBank/DDBJ databases">
        <title>Flavobacterium sp. MaA-Y11 from geoumgang.</title>
        <authorList>
            <person name="Jeong S."/>
        </authorList>
    </citation>
    <scope>NUCLEOTIDE SEQUENCE [LARGE SCALE GENOMIC DNA]</scope>
    <source>
        <strain evidence="4 5">MaA-Y11</strain>
    </source>
</reference>
<sequence>MKKVILFCLLFYHFYSEAQCLSDITLPTGTFSTALTESSTWIKTSPINTTPTIMSSTVVIKLDASDYIELNPGFLSNPTTGAFMAQTIDGCGPQIAAKTPTNDFPAKTDGEIIIYPNPSKDLFYIKTDNLTDGIVEVYNTLGVKILEQKFQKQTIIEINLKDQPTQMFLVKIISKNTIVSKRIIKN</sequence>
<accession>A0A501Q3H2</accession>
<dbReference type="AlphaFoldDB" id="A0A501Q3H2"/>
<evidence type="ECO:0000313" key="5">
    <source>
        <dbReference type="Proteomes" id="UP000319175"/>
    </source>
</evidence>
<gene>
    <name evidence="4" type="ORF">FJA49_11835</name>
</gene>
<dbReference type="Proteomes" id="UP000319175">
    <property type="component" value="Unassembled WGS sequence"/>
</dbReference>
<dbReference type="EMBL" id="VFJE01000055">
    <property type="protein sequence ID" value="TPD66965.1"/>
    <property type="molecule type" value="Genomic_DNA"/>
</dbReference>
<keyword evidence="1 2" id="KW-0732">Signal</keyword>
<feature type="domain" description="Secretion system C-terminal sorting" evidence="3">
    <location>
        <begin position="114"/>
        <end position="184"/>
    </location>
</feature>
<name>A0A501Q3H2_9FLAO</name>
<evidence type="ECO:0000313" key="4">
    <source>
        <dbReference type="EMBL" id="TPD66965.1"/>
    </source>
</evidence>
<proteinExistence type="predicted"/>
<organism evidence="4 5">
    <name type="scientific">Flavobacterium microcysteis</name>
    <dbReference type="NCBI Taxonomy" id="2596891"/>
    <lineage>
        <taxon>Bacteria</taxon>
        <taxon>Pseudomonadati</taxon>
        <taxon>Bacteroidota</taxon>
        <taxon>Flavobacteriia</taxon>
        <taxon>Flavobacteriales</taxon>
        <taxon>Flavobacteriaceae</taxon>
        <taxon>Flavobacterium</taxon>
    </lineage>
</organism>
<dbReference type="OrthoDB" id="9773938at2"/>
<dbReference type="InterPro" id="IPR026444">
    <property type="entry name" value="Secre_tail"/>
</dbReference>
<evidence type="ECO:0000259" key="3">
    <source>
        <dbReference type="Pfam" id="PF18962"/>
    </source>
</evidence>